<dbReference type="HOGENOM" id="CLU_1963121_0_0_1"/>
<dbReference type="EnsemblPlants" id="ONIVA11G07650.1">
    <property type="protein sequence ID" value="ONIVA11G07650.1"/>
    <property type="gene ID" value="ONIVA11G07650"/>
</dbReference>
<keyword evidence="2" id="KW-1185">Reference proteome</keyword>
<accession>A0A0E0J000</accession>
<dbReference type="AlphaFoldDB" id="A0A0E0J000"/>
<proteinExistence type="predicted"/>
<protein>
    <submittedName>
        <fullName evidence="1">Uncharacterized protein</fullName>
    </submittedName>
</protein>
<organism evidence="1">
    <name type="scientific">Oryza nivara</name>
    <name type="common">Indian wild rice</name>
    <name type="synonym">Oryza sativa f. spontanea</name>
    <dbReference type="NCBI Taxonomy" id="4536"/>
    <lineage>
        <taxon>Eukaryota</taxon>
        <taxon>Viridiplantae</taxon>
        <taxon>Streptophyta</taxon>
        <taxon>Embryophyta</taxon>
        <taxon>Tracheophyta</taxon>
        <taxon>Spermatophyta</taxon>
        <taxon>Magnoliopsida</taxon>
        <taxon>Liliopsida</taxon>
        <taxon>Poales</taxon>
        <taxon>Poaceae</taxon>
        <taxon>BOP clade</taxon>
        <taxon>Oryzoideae</taxon>
        <taxon>Oryzeae</taxon>
        <taxon>Oryzinae</taxon>
        <taxon>Oryza</taxon>
    </lineage>
</organism>
<sequence>MISSTSKLTHSVYTCIHGCTNPVCKPGASNEFGPISTFLAFLPRNHKIPSSAMLLPSIYMCVFLLSSLHNSELYILSRVSCPVVSLAYSAKQAEEERWQTATTSHQPLPWKNRPMLKTSMEELHPRSL</sequence>
<name>A0A0E0J000_ORYNI</name>
<reference evidence="1" key="1">
    <citation type="submission" date="2015-04" db="UniProtKB">
        <authorList>
            <consortium name="EnsemblPlants"/>
        </authorList>
    </citation>
    <scope>IDENTIFICATION</scope>
    <source>
        <strain evidence="1">SL10</strain>
    </source>
</reference>
<dbReference type="Proteomes" id="UP000006591">
    <property type="component" value="Chromosome 11"/>
</dbReference>
<reference evidence="1" key="2">
    <citation type="submission" date="2018-04" db="EMBL/GenBank/DDBJ databases">
        <title>OnivRS2 (Oryza nivara Reference Sequence Version 2).</title>
        <authorList>
            <person name="Zhang J."/>
            <person name="Kudrna D."/>
            <person name="Lee S."/>
            <person name="Talag J."/>
            <person name="Rajasekar S."/>
            <person name="Welchert J."/>
            <person name="Hsing Y.-I."/>
            <person name="Wing R.A."/>
        </authorList>
    </citation>
    <scope>NUCLEOTIDE SEQUENCE [LARGE SCALE GENOMIC DNA]</scope>
    <source>
        <strain evidence="1">SL10</strain>
    </source>
</reference>
<evidence type="ECO:0000313" key="1">
    <source>
        <dbReference type="EnsemblPlants" id="ONIVA11G07650.1"/>
    </source>
</evidence>
<dbReference type="Gramene" id="ONIVA11G07650.1">
    <property type="protein sequence ID" value="ONIVA11G07650.1"/>
    <property type="gene ID" value="ONIVA11G07650"/>
</dbReference>
<evidence type="ECO:0000313" key="2">
    <source>
        <dbReference type="Proteomes" id="UP000006591"/>
    </source>
</evidence>